<sequence length="602" mass="62751">MEIIDGISQSGGVTSAAVITGGTIDNVVIGGTTPAAGTFTSARITVGAGSGTVFNVAFDDVIFDSDGLFGMILAGSDASGSVIAFGSPTDPVGPQIKWVYNDLVFAVRTGTSGASILFSAGTNTPVLNMTSTALTVQSGISFSSPSITETNGVLKQNLLTNSGFSVWSNATLENVTTALLDDDASADNTSDWTQAGAATIVFDTDHYEIADAAGSDGETYITADFAALTSGKLYKFSIDIKNGTASAMDIQLKTYTTGAADVETTVADFITTTGSFVTYTWVFEASTATSVKAGFKVTTDLASNNIEYKNMLLHEVTPGCVGADTLGPDGWVRTAGAGSNKMYRQYNDGGTLTKDGSFYSLKMLDTVGSLVVALTWPISPTSAISYQRFAGRAVTLGMWVKSDVANNVWLRIVDGSNTNSSKNVGTGWEWLEVTATISATPTTFTINIISDGSATTYLSQPMLVFGNSIGSGNYAPRPGDNPENRVTSFETVDTNSVGISSALYMASDGNFDEADADAAATMPCSALALQSGTGVKEVMTQGYITNYSWSWTVGGLIYASTTAGELTQTAPSGSGDQVQVVGFATHTDRIFFNPNYMLIEIA</sequence>
<comment type="caution">
    <text evidence="1">The sequence shown here is derived from an EMBL/GenBank/DDBJ whole genome shotgun (WGS) entry which is preliminary data.</text>
</comment>
<name>A0A0F9RR79_9ZZZZ</name>
<evidence type="ECO:0000313" key="1">
    <source>
        <dbReference type="EMBL" id="KKN52317.1"/>
    </source>
</evidence>
<gene>
    <name evidence="1" type="ORF">LCGC14_0614180</name>
</gene>
<dbReference type="InterPro" id="IPR008979">
    <property type="entry name" value="Galactose-bd-like_sf"/>
</dbReference>
<protein>
    <submittedName>
        <fullName evidence="1">Uncharacterized protein</fullName>
    </submittedName>
</protein>
<organism evidence="1">
    <name type="scientific">marine sediment metagenome</name>
    <dbReference type="NCBI Taxonomy" id="412755"/>
    <lineage>
        <taxon>unclassified sequences</taxon>
        <taxon>metagenomes</taxon>
        <taxon>ecological metagenomes</taxon>
    </lineage>
</organism>
<dbReference type="SUPFAM" id="SSF49785">
    <property type="entry name" value="Galactose-binding domain-like"/>
    <property type="match status" value="1"/>
</dbReference>
<accession>A0A0F9RR79</accession>
<proteinExistence type="predicted"/>
<reference evidence="1" key="1">
    <citation type="journal article" date="2015" name="Nature">
        <title>Complex archaea that bridge the gap between prokaryotes and eukaryotes.</title>
        <authorList>
            <person name="Spang A."/>
            <person name="Saw J.H."/>
            <person name="Jorgensen S.L."/>
            <person name="Zaremba-Niedzwiedzka K."/>
            <person name="Martijn J."/>
            <person name="Lind A.E."/>
            <person name="van Eijk R."/>
            <person name="Schleper C."/>
            <person name="Guy L."/>
            <person name="Ettema T.J."/>
        </authorList>
    </citation>
    <scope>NUCLEOTIDE SEQUENCE</scope>
</reference>
<dbReference type="EMBL" id="LAZR01001025">
    <property type="protein sequence ID" value="KKN52317.1"/>
    <property type="molecule type" value="Genomic_DNA"/>
</dbReference>
<dbReference type="AlphaFoldDB" id="A0A0F9RR79"/>